<name>A0A927F1Z2_9ACTN</name>
<feature type="compositionally biased region" description="Basic and acidic residues" evidence="1">
    <location>
        <begin position="85"/>
        <end position="96"/>
    </location>
</feature>
<comment type="caution">
    <text evidence="2">The sequence shown here is derived from an EMBL/GenBank/DDBJ whole genome shotgun (WGS) entry which is preliminary data.</text>
</comment>
<evidence type="ECO:0000313" key="3">
    <source>
        <dbReference type="Proteomes" id="UP000632289"/>
    </source>
</evidence>
<feature type="region of interest" description="Disordered" evidence="1">
    <location>
        <begin position="51"/>
        <end position="96"/>
    </location>
</feature>
<dbReference type="EMBL" id="JACXYU010000011">
    <property type="protein sequence ID" value="MBD3933761.1"/>
    <property type="molecule type" value="Genomic_DNA"/>
</dbReference>
<evidence type="ECO:0000256" key="1">
    <source>
        <dbReference type="SAM" id="MobiDB-lite"/>
    </source>
</evidence>
<sequence>MASLVWLLIPLAGAIYAASWASWAARRSAERGTGDAAGVAGYDAFRSVMERSAAERHRRSGAAGGGAPSPSTPLRPARRSPPRTARPERPGDRPVP</sequence>
<evidence type="ECO:0000313" key="2">
    <source>
        <dbReference type="EMBL" id="MBD3933761.1"/>
    </source>
</evidence>
<gene>
    <name evidence="2" type="ORF">IF129_19660</name>
</gene>
<dbReference type="Proteomes" id="UP000632289">
    <property type="component" value="Unassembled WGS sequence"/>
</dbReference>
<accession>A0A927F1Z2</accession>
<protein>
    <submittedName>
        <fullName evidence="2">Uncharacterized protein</fullName>
    </submittedName>
</protein>
<dbReference type="AlphaFoldDB" id="A0A927F1Z2"/>
<dbReference type="RefSeq" id="WP_191211111.1">
    <property type="nucleotide sequence ID" value="NZ_BAABKL010000033.1"/>
</dbReference>
<organism evidence="2 3">
    <name type="scientific">Streptomyces chumphonensis</name>
    <dbReference type="NCBI Taxonomy" id="1214925"/>
    <lineage>
        <taxon>Bacteria</taxon>
        <taxon>Bacillati</taxon>
        <taxon>Actinomycetota</taxon>
        <taxon>Actinomycetes</taxon>
        <taxon>Kitasatosporales</taxon>
        <taxon>Streptomycetaceae</taxon>
        <taxon>Streptomyces</taxon>
    </lineage>
</organism>
<proteinExistence type="predicted"/>
<keyword evidence="3" id="KW-1185">Reference proteome</keyword>
<reference evidence="2" key="1">
    <citation type="submission" date="2020-09" db="EMBL/GenBank/DDBJ databases">
        <title>Secondary metabolite and genome analysis of marine Streptomyces chumphonensis KK1-2T.</title>
        <authorList>
            <person name="Phongsopitanun W."/>
            <person name="Kanchanasin P."/>
            <person name="Pittayakhajonwut P."/>
            <person name="Suwanborirux K."/>
            <person name="Tanasupawat S."/>
        </authorList>
    </citation>
    <scope>NUCLEOTIDE SEQUENCE</scope>
    <source>
        <strain evidence="2">KK1-2</strain>
    </source>
</reference>